<protein>
    <submittedName>
        <fullName evidence="1">Uncharacterized protein</fullName>
    </submittedName>
</protein>
<dbReference type="EMBL" id="KV700115">
    <property type="protein sequence ID" value="OCF51811.1"/>
    <property type="molecule type" value="Genomic_DNA"/>
</dbReference>
<dbReference type="AlphaFoldDB" id="A0A1B9I8T8"/>
<keyword evidence="3" id="KW-1185">Reference proteome</keyword>
<dbReference type="Proteomes" id="UP000094020">
    <property type="component" value="Chromosome 6"/>
</dbReference>
<reference evidence="2" key="4">
    <citation type="submission" date="2024-02" db="EMBL/GenBank/DDBJ databases">
        <title>Comparative genomics of Cryptococcus and Kwoniella reveals pathogenesis evolution and contrasting modes of karyotype evolution via chromosome fusion or intercentromeric recombination.</title>
        <authorList>
            <person name="Coelho M.A."/>
            <person name="David-Palma M."/>
            <person name="Shea T."/>
            <person name="Bowers K."/>
            <person name="McGinley-Smith S."/>
            <person name="Mohammad A.W."/>
            <person name="Gnirke A."/>
            <person name="Yurkov A.M."/>
            <person name="Nowrousian M."/>
            <person name="Sun S."/>
            <person name="Cuomo C.A."/>
            <person name="Heitman J."/>
        </authorList>
    </citation>
    <scope>NUCLEOTIDE SEQUENCE</scope>
    <source>
        <strain evidence="2">CBS 10737</strain>
    </source>
</reference>
<reference evidence="1" key="1">
    <citation type="submission" date="2013-07" db="EMBL/GenBank/DDBJ databases">
        <title>The Genome Sequence of Cryptococcus pinus CBS10737.</title>
        <authorList>
            <consortium name="The Broad Institute Genome Sequencing Platform"/>
            <person name="Cuomo C."/>
            <person name="Litvintseva A."/>
            <person name="Chen Y."/>
            <person name="Heitman J."/>
            <person name="Sun S."/>
            <person name="Springer D."/>
            <person name="Dromer F."/>
            <person name="Young S.K."/>
            <person name="Zeng Q."/>
            <person name="Gargeya S."/>
            <person name="Fitzgerald M."/>
            <person name="Abouelleil A."/>
            <person name="Alvarado L."/>
            <person name="Berlin A.M."/>
            <person name="Chapman S.B."/>
            <person name="Dewar J."/>
            <person name="Goldberg J."/>
            <person name="Griggs A."/>
            <person name="Gujja S."/>
            <person name="Hansen M."/>
            <person name="Howarth C."/>
            <person name="Imamovic A."/>
            <person name="Larimer J."/>
            <person name="McCowan C."/>
            <person name="Murphy C."/>
            <person name="Pearson M."/>
            <person name="Priest M."/>
            <person name="Roberts A."/>
            <person name="Saif S."/>
            <person name="Shea T."/>
            <person name="Sykes S."/>
            <person name="Wortman J."/>
            <person name="Nusbaum C."/>
            <person name="Birren B."/>
        </authorList>
    </citation>
    <scope>NUCLEOTIDE SEQUENCE [LARGE SCALE GENOMIC DNA]</scope>
    <source>
        <strain evidence="1">CBS 10737</strain>
    </source>
</reference>
<accession>A0A1B9I8T8</accession>
<reference evidence="1" key="3">
    <citation type="submission" date="2016-07" db="EMBL/GenBank/DDBJ databases">
        <title>Evolution of pathogenesis and genome organization in the Tremellales.</title>
        <authorList>
            <person name="Cuomo C."/>
            <person name="Litvintseva A."/>
            <person name="Heitman J."/>
            <person name="Chen Y."/>
            <person name="Sun S."/>
            <person name="Springer D."/>
            <person name="Dromer F."/>
            <person name="Young S."/>
            <person name="Zeng Q."/>
            <person name="Chapman S."/>
            <person name="Gujja S."/>
            <person name="Saif S."/>
            <person name="Birren B."/>
        </authorList>
    </citation>
    <scope>NUCLEOTIDE SEQUENCE</scope>
    <source>
        <strain evidence="1">CBS 10737</strain>
    </source>
</reference>
<dbReference type="RefSeq" id="XP_019013030.1">
    <property type="nucleotide sequence ID" value="XM_019154290.1"/>
</dbReference>
<dbReference type="KEGG" id="kpin:30170896"/>
<dbReference type="GeneID" id="30170896"/>
<organism evidence="1">
    <name type="scientific">Kwoniella pini CBS 10737</name>
    <dbReference type="NCBI Taxonomy" id="1296096"/>
    <lineage>
        <taxon>Eukaryota</taxon>
        <taxon>Fungi</taxon>
        <taxon>Dikarya</taxon>
        <taxon>Basidiomycota</taxon>
        <taxon>Agaricomycotina</taxon>
        <taxon>Tremellomycetes</taxon>
        <taxon>Tremellales</taxon>
        <taxon>Cryptococcaceae</taxon>
        <taxon>Kwoniella</taxon>
    </lineage>
</organism>
<sequence>MSDFIDFGSATQSNPRFPPTSSSILDNLFCLPTRSYYLSWKGRSEFIETLFFDDNYSITPHMTTDGNRTNEHYCTVKATFDDDVTLLETTLPNQEAKTASLPDALSNDSRKGKLVVELSFRFKGEAEMCKSLFVRGDVVDGIAENRKALEEWVKRTHYTHATEDNLCEKTTQPYIVDKLDVTSIRHSNSARCRPDGTISTVECTDCSLELDDRCADCYDLGELVIDGSINLSAYTVILPVEEDRQVSDLLS</sequence>
<proteinExistence type="predicted"/>
<dbReference type="EMBL" id="CP144524">
    <property type="protein sequence ID" value="WWC71035.1"/>
    <property type="molecule type" value="Genomic_DNA"/>
</dbReference>
<evidence type="ECO:0000313" key="3">
    <source>
        <dbReference type="Proteomes" id="UP000094020"/>
    </source>
</evidence>
<reference evidence="2" key="2">
    <citation type="submission" date="2013-07" db="EMBL/GenBank/DDBJ databases">
        <authorList>
            <consortium name="The Broad Institute Genome Sequencing Platform"/>
            <person name="Cuomo C."/>
            <person name="Litvintseva A."/>
            <person name="Chen Y."/>
            <person name="Heitman J."/>
            <person name="Sun S."/>
            <person name="Springer D."/>
            <person name="Dromer F."/>
            <person name="Young S.K."/>
            <person name="Zeng Q."/>
            <person name="Gargeya S."/>
            <person name="Fitzgerald M."/>
            <person name="Abouelleil A."/>
            <person name="Alvarado L."/>
            <person name="Berlin A.M."/>
            <person name="Chapman S.B."/>
            <person name="Dewar J."/>
            <person name="Goldberg J."/>
            <person name="Griggs A."/>
            <person name="Gujja S."/>
            <person name="Hansen M."/>
            <person name="Howarth C."/>
            <person name="Imamovic A."/>
            <person name="Larimer J."/>
            <person name="McCowan C."/>
            <person name="Murphy C."/>
            <person name="Pearson M."/>
            <person name="Priest M."/>
            <person name="Roberts A."/>
            <person name="Saif S."/>
            <person name="Shea T."/>
            <person name="Sykes S."/>
            <person name="Wortman J."/>
            <person name="Nusbaum C."/>
            <person name="Birren B."/>
        </authorList>
    </citation>
    <scope>NUCLEOTIDE SEQUENCE</scope>
    <source>
        <strain evidence="2">CBS 10737</strain>
    </source>
</reference>
<evidence type="ECO:0000313" key="2">
    <source>
        <dbReference type="EMBL" id="WWC71035.1"/>
    </source>
</evidence>
<name>A0A1B9I8T8_9TREE</name>
<gene>
    <name evidence="1" type="ORF">I206_02527</name>
    <name evidence="2" type="ORF">I206_104988</name>
</gene>
<evidence type="ECO:0000313" key="1">
    <source>
        <dbReference type="EMBL" id="OCF51811.1"/>
    </source>
</evidence>